<evidence type="ECO:0000313" key="1">
    <source>
        <dbReference type="EMBL" id="GAA2056022.1"/>
    </source>
</evidence>
<proteinExistence type="predicted"/>
<accession>A0ABN2V9C0</accession>
<dbReference type="EMBL" id="BAAAQN010000063">
    <property type="protein sequence ID" value="GAA2056022.1"/>
    <property type="molecule type" value="Genomic_DNA"/>
</dbReference>
<protein>
    <submittedName>
        <fullName evidence="1">Uncharacterized protein</fullName>
    </submittedName>
</protein>
<keyword evidence="2" id="KW-1185">Reference proteome</keyword>
<organism evidence="1 2">
    <name type="scientific">Catenulispora yoronensis</name>
    <dbReference type="NCBI Taxonomy" id="450799"/>
    <lineage>
        <taxon>Bacteria</taxon>
        <taxon>Bacillati</taxon>
        <taxon>Actinomycetota</taxon>
        <taxon>Actinomycetes</taxon>
        <taxon>Catenulisporales</taxon>
        <taxon>Catenulisporaceae</taxon>
        <taxon>Catenulispora</taxon>
    </lineage>
</organism>
<reference evidence="1 2" key="1">
    <citation type="journal article" date="2019" name="Int. J. Syst. Evol. Microbiol.">
        <title>The Global Catalogue of Microorganisms (GCM) 10K type strain sequencing project: providing services to taxonomists for standard genome sequencing and annotation.</title>
        <authorList>
            <consortium name="The Broad Institute Genomics Platform"/>
            <consortium name="The Broad Institute Genome Sequencing Center for Infectious Disease"/>
            <person name="Wu L."/>
            <person name="Ma J."/>
        </authorList>
    </citation>
    <scope>NUCLEOTIDE SEQUENCE [LARGE SCALE GENOMIC DNA]</scope>
    <source>
        <strain evidence="1 2">JCM 16014</strain>
    </source>
</reference>
<evidence type="ECO:0000313" key="2">
    <source>
        <dbReference type="Proteomes" id="UP001500751"/>
    </source>
</evidence>
<gene>
    <name evidence="1" type="ORF">GCM10009839_76240</name>
</gene>
<dbReference type="RefSeq" id="WP_344670583.1">
    <property type="nucleotide sequence ID" value="NZ_BAAAQN010000063.1"/>
</dbReference>
<name>A0ABN2V9C0_9ACTN</name>
<comment type="caution">
    <text evidence="1">The sequence shown here is derived from an EMBL/GenBank/DDBJ whole genome shotgun (WGS) entry which is preliminary data.</text>
</comment>
<sequence>MELIMVAVQRSGLVGDRGLCAATLRYALQAVSGGSKRALEHAHVVVDEAGVYPARLVAGLYLASEPDLPGSARETATGLVRRALATSPLLREWAVEWVDGPYGYELLAAAAAYESHEPYGSYDGSIRI</sequence>
<dbReference type="Proteomes" id="UP001500751">
    <property type="component" value="Unassembled WGS sequence"/>
</dbReference>